<comment type="caution">
    <text evidence="1">The sequence shown here is derived from an EMBL/GenBank/DDBJ whole genome shotgun (WGS) entry which is preliminary data.</text>
</comment>
<evidence type="ECO:0000313" key="1">
    <source>
        <dbReference type="EMBL" id="MCP1385288.1"/>
    </source>
</evidence>
<gene>
    <name evidence="1" type="ORF">NCI00_22815</name>
</gene>
<dbReference type="Proteomes" id="UP001204772">
    <property type="component" value="Unassembled WGS sequence"/>
</dbReference>
<keyword evidence="2" id="KW-1185">Reference proteome</keyword>
<name>A0ABT1FX17_9BACT</name>
<evidence type="ECO:0008006" key="3">
    <source>
        <dbReference type="Google" id="ProtNLM"/>
    </source>
</evidence>
<dbReference type="InterPro" id="IPR042226">
    <property type="entry name" value="eFR1_2_sf"/>
</dbReference>
<dbReference type="Gene3D" id="3.30.420.60">
    <property type="entry name" value="eRF1 domain 2"/>
    <property type="match status" value="1"/>
</dbReference>
<dbReference type="SUPFAM" id="SSF53137">
    <property type="entry name" value="Translational machinery components"/>
    <property type="match status" value="1"/>
</dbReference>
<protein>
    <recommendedName>
        <fullName evidence="3">Protein required for attachment to host cells</fullName>
    </recommendedName>
</protein>
<reference evidence="1 2" key="1">
    <citation type="submission" date="2022-06" db="EMBL/GenBank/DDBJ databases">
        <title>Runella sp. S5 genome sequencing.</title>
        <authorList>
            <person name="Park S."/>
        </authorList>
    </citation>
    <scope>NUCLEOTIDE SEQUENCE [LARGE SCALE GENOMIC DNA]</scope>
    <source>
        <strain evidence="1 2">S5</strain>
    </source>
</reference>
<evidence type="ECO:0000313" key="2">
    <source>
        <dbReference type="Proteomes" id="UP001204772"/>
    </source>
</evidence>
<accession>A0ABT1FX17</accession>
<organism evidence="1 2">
    <name type="scientific">Runella salmonicolor</name>
    <dbReference type="NCBI Taxonomy" id="2950278"/>
    <lineage>
        <taxon>Bacteria</taxon>
        <taxon>Pseudomonadati</taxon>
        <taxon>Bacteroidota</taxon>
        <taxon>Cytophagia</taxon>
        <taxon>Cytophagales</taxon>
        <taxon>Spirosomataceae</taxon>
        <taxon>Runella</taxon>
    </lineage>
</organism>
<dbReference type="EMBL" id="JAMZEL010000012">
    <property type="protein sequence ID" value="MCP1385288.1"/>
    <property type="molecule type" value="Genomic_DNA"/>
</dbReference>
<dbReference type="RefSeq" id="WP_253531639.1">
    <property type="nucleotide sequence ID" value="NZ_JAMZEL010000012.1"/>
</dbReference>
<proteinExistence type="predicted"/>
<sequence>MTTSKKIGIWMDSESAHFMEFTDEPKQDAEIESTFTHEAKEISLGKNENIMHNKEQHQQADYYKRLGEVIKNYDEVLLFGPTNAKAELVNLLKTDHHFDNIKIEVMSTEKMTENQLHAFVKDHFSKTSH</sequence>